<proteinExistence type="predicted"/>
<dbReference type="Gramene" id="Os02t0141201-01">
    <property type="protein sequence ID" value="Os02t0141201-01"/>
    <property type="gene ID" value="Os02g0141201"/>
</dbReference>
<protein>
    <submittedName>
        <fullName evidence="1">Os02g0141201 protein</fullName>
    </submittedName>
</protein>
<dbReference type="AlphaFoldDB" id="A0A0P0VEI4"/>
<dbReference type="Proteomes" id="UP000059680">
    <property type="component" value="Chromosome 2"/>
</dbReference>
<feature type="non-terminal residue" evidence="1">
    <location>
        <position position="1"/>
    </location>
</feature>
<accession>A0A0P0VEI4</accession>
<dbReference type="PaxDb" id="39947-A0A0P0VEI4"/>
<evidence type="ECO:0000313" key="1">
    <source>
        <dbReference type="EMBL" id="BAS76924.1"/>
    </source>
</evidence>
<dbReference type="EMBL" id="AP014958">
    <property type="protein sequence ID" value="BAS76924.1"/>
    <property type="molecule type" value="Genomic_DNA"/>
</dbReference>
<dbReference type="InParanoid" id="A0A0P0VEI4"/>
<evidence type="ECO:0000313" key="2">
    <source>
        <dbReference type="Proteomes" id="UP000059680"/>
    </source>
</evidence>
<gene>
    <name evidence="1" type="ordered locus">Os02g0141201</name>
    <name evidence="1" type="ORF">OSNPB_020141201</name>
</gene>
<reference evidence="2" key="1">
    <citation type="journal article" date="2005" name="Nature">
        <title>The map-based sequence of the rice genome.</title>
        <authorList>
            <consortium name="International rice genome sequencing project (IRGSP)"/>
            <person name="Matsumoto T."/>
            <person name="Wu J."/>
            <person name="Kanamori H."/>
            <person name="Katayose Y."/>
            <person name="Fujisawa M."/>
            <person name="Namiki N."/>
            <person name="Mizuno H."/>
            <person name="Yamamoto K."/>
            <person name="Antonio B.A."/>
            <person name="Baba T."/>
            <person name="Sakata K."/>
            <person name="Nagamura Y."/>
            <person name="Aoki H."/>
            <person name="Arikawa K."/>
            <person name="Arita K."/>
            <person name="Bito T."/>
            <person name="Chiden Y."/>
            <person name="Fujitsuka N."/>
            <person name="Fukunaka R."/>
            <person name="Hamada M."/>
            <person name="Harada C."/>
            <person name="Hayashi A."/>
            <person name="Hijishita S."/>
            <person name="Honda M."/>
            <person name="Hosokawa S."/>
            <person name="Ichikawa Y."/>
            <person name="Idonuma A."/>
            <person name="Iijima M."/>
            <person name="Ikeda M."/>
            <person name="Ikeno M."/>
            <person name="Ito K."/>
            <person name="Ito S."/>
            <person name="Ito T."/>
            <person name="Ito Y."/>
            <person name="Ito Y."/>
            <person name="Iwabuchi A."/>
            <person name="Kamiya K."/>
            <person name="Karasawa W."/>
            <person name="Kurita K."/>
            <person name="Katagiri S."/>
            <person name="Kikuta A."/>
            <person name="Kobayashi H."/>
            <person name="Kobayashi N."/>
            <person name="Machita K."/>
            <person name="Maehara T."/>
            <person name="Masukawa M."/>
            <person name="Mizubayashi T."/>
            <person name="Mukai Y."/>
            <person name="Nagasaki H."/>
            <person name="Nagata Y."/>
            <person name="Naito S."/>
            <person name="Nakashima M."/>
            <person name="Nakama Y."/>
            <person name="Nakamichi Y."/>
            <person name="Nakamura M."/>
            <person name="Meguro A."/>
            <person name="Negishi M."/>
            <person name="Ohta I."/>
            <person name="Ohta T."/>
            <person name="Okamoto M."/>
            <person name="Ono N."/>
            <person name="Saji S."/>
            <person name="Sakaguchi M."/>
            <person name="Sakai K."/>
            <person name="Shibata M."/>
            <person name="Shimokawa T."/>
            <person name="Song J."/>
            <person name="Takazaki Y."/>
            <person name="Terasawa K."/>
            <person name="Tsugane M."/>
            <person name="Tsuji K."/>
            <person name="Ueda S."/>
            <person name="Waki K."/>
            <person name="Yamagata H."/>
            <person name="Yamamoto M."/>
            <person name="Yamamoto S."/>
            <person name="Yamane H."/>
            <person name="Yoshiki S."/>
            <person name="Yoshihara R."/>
            <person name="Yukawa K."/>
            <person name="Zhong H."/>
            <person name="Yano M."/>
            <person name="Yuan Q."/>
            <person name="Ouyang S."/>
            <person name="Liu J."/>
            <person name="Jones K.M."/>
            <person name="Gansberger K."/>
            <person name="Moffat K."/>
            <person name="Hill J."/>
            <person name="Bera J."/>
            <person name="Fadrosh D."/>
            <person name="Jin S."/>
            <person name="Johri S."/>
            <person name="Kim M."/>
            <person name="Overton L."/>
            <person name="Reardon M."/>
            <person name="Tsitrin T."/>
            <person name="Vuong H."/>
            <person name="Weaver B."/>
            <person name="Ciecko A."/>
            <person name="Tallon L."/>
            <person name="Jackson J."/>
            <person name="Pai G."/>
            <person name="Aken S.V."/>
            <person name="Utterback T."/>
            <person name="Reidmuller S."/>
            <person name="Feldblyum T."/>
            <person name="Hsiao J."/>
            <person name="Zismann V."/>
            <person name="Iobst S."/>
            <person name="de Vazeille A.R."/>
            <person name="Buell C.R."/>
            <person name="Ying K."/>
            <person name="Li Y."/>
            <person name="Lu T."/>
            <person name="Huang Y."/>
            <person name="Zhao Q."/>
            <person name="Feng Q."/>
            <person name="Zhang L."/>
            <person name="Zhu J."/>
            <person name="Weng Q."/>
            <person name="Mu J."/>
            <person name="Lu Y."/>
            <person name="Fan D."/>
            <person name="Liu Y."/>
            <person name="Guan J."/>
            <person name="Zhang Y."/>
            <person name="Yu S."/>
            <person name="Liu X."/>
            <person name="Zhang Y."/>
            <person name="Hong G."/>
            <person name="Han B."/>
            <person name="Choisne N."/>
            <person name="Demange N."/>
            <person name="Orjeda G."/>
            <person name="Samain S."/>
            <person name="Cattolico L."/>
            <person name="Pelletier E."/>
            <person name="Couloux A."/>
            <person name="Segurens B."/>
            <person name="Wincker P."/>
            <person name="D'Hont A."/>
            <person name="Scarpelli C."/>
            <person name="Weissenbach J."/>
            <person name="Salanoubat M."/>
            <person name="Quetier F."/>
            <person name="Yu Y."/>
            <person name="Kim H.R."/>
            <person name="Rambo T."/>
            <person name="Currie J."/>
            <person name="Collura K."/>
            <person name="Luo M."/>
            <person name="Yang T."/>
            <person name="Ammiraju J.S.S."/>
            <person name="Engler F."/>
            <person name="Soderlund C."/>
            <person name="Wing R.A."/>
            <person name="Palmer L.E."/>
            <person name="de la Bastide M."/>
            <person name="Spiegel L."/>
            <person name="Nascimento L."/>
            <person name="Zutavern T."/>
            <person name="O'Shaughnessy A."/>
            <person name="Dike S."/>
            <person name="Dedhia N."/>
            <person name="Preston R."/>
            <person name="Balija V."/>
            <person name="McCombie W.R."/>
            <person name="Chow T."/>
            <person name="Chen H."/>
            <person name="Chung M."/>
            <person name="Chen C."/>
            <person name="Shaw J."/>
            <person name="Wu H."/>
            <person name="Hsiao K."/>
            <person name="Chao Y."/>
            <person name="Chu M."/>
            <person name="Cheng C."/>
            <person name="Hour A."/>
            <person name="Lee P."/>
            <person name="Lin S."/>
            <person name="Lin Y."/>
            <person name="Liou J."/>
            <person name="Liu S."/>
            <person name="Hsing Y."/>
            <person name="Raghuvanshi S."/>
            <person name="Mohanty A."/>
            <person name="Bharti A.K."/>
            <person name="Gaur A."/>
            <person name="Gupta V."/>
            <person name="Kumar D."/>
            <person name="Ravi V."/>
            <person name="Vij S."/>
            <person name="Kapur A."/>
            <person name="Khurana P."/>
            <person name="Khurana P."/>
            <person name="Khurana J.P."/>
            <person name="Tyagi A.K."/>
            <person name="Gaikwad K."/>
            <person name="Singh A."/>
            <person name="Dalal V."/>
            <person name="Srivastava S."/>
            <person name="Dixit A."/>
            <person name="Pal A.K."/>
            <person name="Ghazi I.A."/>
            <person name="Yadav M."/>
            <person name="Pandit A."/>
            <person name="Bhargava A."/>
            <person name="Sureshbabu K."/>
            <person name="Batra K."/>
            <person name="Sharma T.R."/>
            <person name="Mohapatra T."/>
            <person name="Singh N.K."/>
            <person name="Messing J."/>
            <person name="Nelson A.B."/>
            <person name="Fuks G."/>
            <person name="Kavchok S."/>
            <person name="Keizer G."/>
            <person name="Linton E."/>
            <person name="Llaca V."/>
            <person name="Song R."/>
            <person name="Tanyolac B."/>
            <person name="Young S."/>
            <person name="Ho-Il K."/>
            <person name="Hahn J.H."/>
            <person name="Sangsakoo G."/>
            <person name="Vanavichit A."/>
            <person name="de Mattos Luiz.A.T."/>
            <person name="Zimmer P.D."/>
            <person name="Malone G."/>
            <person name="Dellagostin O."/>
            <person name="de Oliveira A.C."/>
            <person name="Bevan M."/>
            <person name="Bancroft I."/>
            <person name="Minx P."/>
            <person name="Cordum H."/>
            <person name="Wilson R."/>
            <person name="Cheng Z."/>
            <person name="Jin W."/>
            <person name="Jiang J."/>
            <person name="Leong S.A."/>
            <person name="Iwama H."/>
            <person name="Gojobori T."/>
            <person name="Itoh T."/>
            <person name="Niimura Y."/>
            <person name="Fujii Y."/>
            <person name="Habara T."/>
            <person name="Sakai H."/>
            <person name="Sato Y."/>
            <person name="Wilson G."/>
            <person name="Kumar K."/>
            <person name="McCouch S."/>
            <person name="Juretic N."/>
            <person name="Hoen D."/>
            <person name="Wright S."/>
            <person name="Bruskiewich R."/>
            <person name="Bureau T."/>
            <person name="Miyao A."/>
            <person name="Hirochika H."/>
            <person name="Nishikawa T."/>
            <person name="Kadowaki K."/>
            <person name="Sugiura M."/>
            <person name="Burr B."/>
            <person name="Sasaki T."/>
        </authorList>
    </citation>
    <scope>NUCLEOTIDE SEQUENCE [LARGE SCALE GENOMIC DNA]</scope>
    <source>
        <strain evidence="2">cv. Nipponbare</strain>
    </source>
</reference>
<reference evidence="1 2" key="2">
    <citation type="journal article" date="2013" name="Plant Cell Physiol.">
        <title>Rice Annotation Project Database (RAP-DB): an integrative and interactive database for rice genomics.</title>
        <authorList>
            <person name="Sakai H."/>
            <person name="Lee S.S."/>
            <person name="Tanaka T."/>
            <person name="Numa H."/>
            <person name="Kim J."/>
            <person name="Kawahara Y."/>
            <person name="Wakimoto H."/>
            <person name="Yang C.C."/>
            <person name="Iwamoto M."/>
            <person name="Abe T."/>
            <person name="Yamada Y."/>
            <person name="Muto A."/>
            <person name="Inokuchi H."/>
            <person name="Ikemura T."/>
            <person name="Matsumoto T."/>
            <person name="Sasaki T."/>
            <person name="Itoh T."/>
        </authorList>
    </citation>
    <scope>NUCLEOTIDE SEQUENCE [LARGE SCALE GENOMIC DNA]</scope>
    <source>
        <strain evidence="2">cv. Nipponbare</strain>
    </source>
</reference>
<reference evidence="1 2" key="3">
    <citation type="journal article" date="2013" name="Rice">
        <title>Improvement of the Oryza sativa Nipponbare reference genome using next generation sequence and optical map data.</title>
        <authorList>
            <person name="Kawahara Y."/>
            <person name="de la Bastide M."/>
            <person name="Hamilton J.P."/>
            <person name="Kanamori H."/>
            <person name="McCombie W.R."/>
            <person name="Ouyang S."/>
            <person name="Schwartz D.C."/>
            <person name="Tanaka T."/>
            <person name="Wu J."/>
            <person name="Zhou S."/>
            <person name="Childs K.L."/>
            <person name="Davidson R.M."/>
            <person name="Lin H."/>
            <person name="Quesada-Ocampo L."/>
            <person name="Vaillancourt B."/>
            <person name="Sakai H."/>
            <person name="Lee S.S."/>
            <person name="Kim J."/>
            <person name="Numa H."/>
            <person name="Itoh T."/>
            <person name="Buell C.R."/>
            <person name="Matsumoto T."/>
        </authorList>
    </citation>
    <scope>NUCLEOTIDE SEQUENCE [LARGE SCALE GENOMIC DNA]</scope>
    <source>
        <strain evidence="2">cv. Nipponbare</strain>
    </source>
</reference>
<name>A0A0P0VEI4_ORYSJ</name>
<keyword evidence="2" id="KW-1185">Reference proteome</keyword>
<sequence length="34" mass="3960">LIHTIVTYYTINTWSHLSYTHCVLKSVLQLAINI</sequence>
<organism evidence="1 2">
    <name type="scientific">Oryza sativa subsp. japonica</name>
    <name type="common">Rice</name>
    <dbReference type="NCBI Taxonomy" id="39947"/>
    <lineage>
        <taxon>Eukaryota</taxon>
        <taxon>Viridiplantae</taxon>
        <taxon>Streptophyta</taxon>
        <taxon>Embryophyta</taxon>
        <taxon>Tracheophyta</taxon>
        <taxon>Spermatophyta</taxon>
        <taxon>Magnoliopsida</taxon>
        <taxon>Liliopsida</taxon>
        <taxon>Poales</taxon>
        <taxon>Poaceae</taxon>
        <taxon>BOP clade</taxon>
        <taxon>Oryzoideae</taxon>
        <taxon>Oryzeae</taxon>
        <taxon>Oryzinae</taxon>
        <taxon>Oryza</taxon>
        <taxon>Oryza sativa</taxon>
    </lineage>
</organism>